<accession>A0ACC2V637</accession>
<dbReference type="Proteomes" id="UP001230649">
    <property type="component" value="Unassembled WGS sequence"/>
</dbReference>
<evidence type="ECO:0000313" key="2">
    <source>
        <dbReference type="Proteomes" id="UP001230649"/>
    </source>
</evidence>
<dbReference type="EMBL" id="JASBWS010000134">
    <property type="protein sequence ID" value="KAJ9094809.1"/>
    <property type="molecule type" value="Genomic_DNA"/>
</dbReference>
<gene>
    <name evidence="1" type="ORF">QFC20_006823</name>
</gene>
<evidence type="ECO:0000313" key="1">
    <source>
        <dbReference type="EMBL" id="KAJ9094809.1"/>
    </source>
</evidence>
<protein>
    <submittedName>
        <fullName evidence="1">Uncharacterized protein</fullName>
    </submittedName>
</protein>
<organism evidence="1 2">
    <name type="scientific">Naganishia adeliensis</name>
    <dbReference type="NCBI Taxonomy" id="92952"/>
    <lineage>
        <taxon>Eukaryota</taxon>
        <taxon>Fungi</taxon>
        <taxon>Dikarya</taxon>
        <taxon>Basidiomycota</taxon>
        <taxon>Agaricomycotina</taxon>
        <taxon>Tremellomycetes</taxon>
        <taxon>Filobasidiales</taxon>
        <taxon>Filobasidiaceae</taxon>
        <taxon>Naganishia</taxon>
    </lineage>
</organism>
<proteinExistence type="predicted"/>
<name>A0ACC2V637_9TREE</name>
<sequence length="398" mass="42134">MSLSSILGNTQTPHQSLLVIADTPTLPGHAVLKDLVRRNLESNTPAAFVCVLHPPVSYGLTTQNARILDLTDLAYDAASPFERLETWLRTTVDELGRGVQVYIDALDVLVEDWDAAGRAVRLVKSLLKDLRGLKAPSRLVLLVPKYSPFLDHLITPSLSPTITLLQLHAPLLIAHLASTFLTSPPASGILDSASESAGMKFWSILNASDGLGSAGWAGAAAGDVRGKGKAKAEGTSFALSGEELGSGGVIELVDWASSGEGEVESAKGGVVVQVLVRKLQGGANKGMSRSLEALVPRGAGLVACPWNEVDGLRDVGRTYVSSAVEPEKESQENHPSQQHIPFNLSLTASQQASRAQVPIPYAHEGDDAPSTVPQGGIIFEPGSEDDMDDDDPDEDLDF</sequence>
<comment type="caution">
    <text evidence="1">The sequence shown here is derived from an EMBL/GenBank/DDBJ whole genome shotgun (WGS) entry which is preliminary data.</text>
</comment>
<keyword evidence="2" id="KW-1185">Reference proteome</keyword>
<reference evidence="1" key="1">
    <citation type="submission" date="2023-04" db="EMBL/GenBank/DDBJ databases">
        <title>Draft Genome sequencing of Naganishia species isolated from polar environments using Oxford Nanopore Technology.</title>
        <authorList>
            <person name="Leo P."/>
            <person name="Venkateswaran K."/>
        </authorList>
    </citation>
    <scope>NUCLEOTIDE SEQUENCE</scope>
    <source>
        <strain evidence="1">MNA-CCFEE 5262</strain>
    </source>
</reference>